<dbReference type="Proteomes" id="UP000320876">
    <property type="component" value="Unassembled WGS sequence"/>
</dbReference>
<keyword evidence="3" id="KW-1185">Reference proteome</keyword>
<dbReference type="InterPro" id="IPR013879">
    <property type="entry name" value="DUF1761"/>
</dbReference>
<evidence type="ECO:0000313" key="2">
    <source>
        <dbReference type="EMBL" id="TQJ01942.1"/>
    </source>
</evidence>
<dbReference type="AlphaFoldDB" id="A0A542DFV9"/>
<dbReference type="Pfam" id="PF08570">
    <property type="entry name" value="DUF1761"/>
    <property type="match status" value="1"/>
</dbReference>
<feature type="transmembrane region" description="Helical" evidence="1">
    <location>
        <begin position="78"/>
        <end position="100"/>
    </location>
</feature>
<keyword evidence="1" id="KW-0812">Transmembrane</keyword>
<evidence type="ECO:0000256" key="1">
    <source>
        <dbReference type="SAM" id="Phobius"/>
    </source>
</evidence>
<name>A0A542DFV9_AMYCI</name>
<evidence type="ECO:0000313" key="3">
    <source>
        <dbReference type="Proteomes" id="UP000320876"/>
    </source>
</evidence>
<accession>A0A542DFV9</accession>
<feature type="transmembrane region" description="Helical" evidence="1">
    <location>
        <begin position="107"/>
        <end position="129"/>
    </location>
</feature>
<sequence>MPELNYLAIGVATVAALIASGAWYAVLGGHLGRLHEAYAGDPRPAAVTVPVELVRNVLVSAVVAGLAGPLGISGFGAAALLGLVLWVGFPFVLLTGSVFHERVPAKLAAIHAGDWLLKLLAITVIVGGWR</sequence>
<keyword evidence="1" id="KW-0472">Membrane</keyword>
<protein>
    <submittedName>
        <fullName evidence="2">Uncharacterized protein DUF1761</fullName>
    </submittedName>
</protein>
<keyword evidence="1" id="KW-1133">Transmembrane helix</keyword>
<dbReference type="OrthoDB" id="3635446at2"/>
<dbReference type="EMBL" id="VFML01000001">
    <property type="protein sequence ID" value="TQJ01942.1"/>
    <property type="molecule type" value="Genomic_DNA"/>
</dbReference>
<feature type="transmembrane region" description="Helical" evidence="1">
    <location>
        <begin position="6"/>
        <end position="26"/>
    </location>
</feature>
<proteinExistence type="predicted"/>
<organism evidence="2 3">
    <name type="scientific">Amycolatopsis cihanbeyliensis</name>
    <dbReference type="NCBI Taxonomy" id="1128664"/>
    <lineage>
        <taxon>Bacteria</taxon>
        <taxon>Bacillati</taxon>
        <taxon>Actinomycetota</taxon>
        <taxon>Actinomycetes</taxon>
        <taxon>Pseudonocardiales</taxon>
        <taxon>Pseudonocardiaceae</taxon>
        <taxon>Amycolatopsis</taxon>
    </lineage>
</organism>
<reference evidence="2 3" key="1">
    <citation type="submission" date="2019-06" db="EMBL/GenBank/DDBJ databases">
        <title>Sequencing the genomes of 1000 actinobacteria strains.</title>
        <authorList>
            <person name="Klenk H.-P."/>
        </authorList>
    </citation>
    <scope>NUCLEOTIDE SEQUENCE [LARGE SCALE GENOMIC DNA]</scope>
    <source>
        <strain evidence="2 3">DSM 45679</strain>
    </source>
</reference>
<comment type="caution">
    <text evidence="2">The sequence shown here is derived from an EMBL/GenBank/DDBJ whole genome shotgun (WGS) entry which is preliminary data.</text>
</comment>
<gene>
    <name evidence="2" type="ORF">FB471_1658</name>
</gene>